<evidence type="ECO:0000313" key="7">
    <source>
        <dbReference type="Proteomes" id="UP001162156"/>
    </source>
</evidence>
<keyword evidence="4 5" id="KW-0539">Nucleus</keyword>
<keyword evidence="7" id="KW-1185">Reference proteome</keyword>
<sequence length="604" mass="69865">MEWNQIIDAIDLQQVMEMENRENNPGKSQVEQREEIERIYPTLSYLGSIESAYASVVMHYNNSFNKNSGKIDLVDEFFRLPNEFKVKEMWEIVKYMTQMPSVSKFYSIVKNDVVKTRNTNTFIDELVVQGNRYLEDRFKIYMTNKINNGNLPSVAQDDVTSTFRLVHGFVSVRLRGEYVGLQDGLIHGCPLWPMVYYCLRAGDLSAAIYCLTNNCLPEFQDVISLLECKLKNPSSPHFRMFKKNIKRLYTTNVRNSTDPFKRSAWAILGGLDEISEIAKTADDYLWVKLNMVQMDQESGCIRYKNLQHTILEEHGESHYDAFKQPLLYFKLLALTGQFEAAIDFLFRTDNFRVHAVHMAIALCELNLLVSPQDTSLPLISIDPSDAKPVHRLNFALLIKSYVEKFDAECLREALHYLFLLRHCKNLEGQHLFKISVTDLTIKTKACEKIFGKVQRDGIIKGLLDEFTDAKMFAEDVGQDLVKRDLYEEAIDLYDGVNIQYSLLTVMCKMLSKVANLENAPGSLRNKIQEKAIIVDQRFSREGCYVQDANIVNSFIKLKGLLPFFDLYREKRYPEALKAIYNLKIVPLRNAEVDERVKNLKKFTF</sequence>
<proteinExistence type="inferred from homology"/>
<accession>A0AAV8WS12</accession>
<evidence type="ECO:0000313" key="6">
    <source>
        <dbReference type="EMBL" id="KAJ8929514.1"/>
    </source>
</evidence>
<dbReference type="InterPro" id="IPR007231">
    <property type="entry name" value="Nucleoporin_int_Nup93/Nic96"/>
</dbReference>
<dbReference type="PANTHER" id="PTHR11225">
    <property type="entry name" value="NUCLEAR PORE COMPLEX PROTEIN NUP93 NUCLEOPORIN NUP93 DEAD EYE PROTEIN"/>
    <property type="match status" value="1"/>
</dbReference>
<comment type="subcellular location">
    <subcellularLocation>
        <location evidence="1 5">Nucleus</location>
        <location evidence="1 5">Nuclear pore complex</location>
    </subcellularLocation>
</comment>
<keyword evidence="3 5" id="KW-0906">Nuclear pore complex</keyword>
<gene>
    <name evidence="6" type="ORF">NQ314_017772</name>
</gene>
<evidence type="ECO:0000256" key="3">
    <source>
        <dbReference type="ARBA" id="ARBA00023132"/>
    </source>
</evidence>
<dbReference type="AlphaFoldDB" id="A0AAV8WS12"/>
<dbReference type="GO" id="GO:0005643">
    <property type="term" value="C:nuclear pore"/>
    <property type="evidence" value="ECO:0007669"/>
    <property type="project" value="UniProtKB-SubCell"/>
</dbReference>
<name>A0AAV8WS12_9CUCU</name>
<protein>
    <recommendedName>
        <fullName evidence="5">Nuclear pore protein</fullName>
    </recommendedName>
</protein>
<dbReference type="Pfam" id="PF04097">
    <property type="entry name" value="Nic96"/>
    <property type="match status" value="1"/>
</dbReference>
<evidence type="ECO:0000256" key="5">
    <source>
        <dbReference type="RuleBase" id="RU364035"/>
    </source>
</evidence>
<keyword evidence="5" id="KW-0653">Protein transport</keyword>
<dbReference type="GO" id="GO:0006606">
    <property type="term" value="P:protein import into nucleus"/>
    <property type="evidence" value="ECO:0007669"/>
    <property type="project" value="TreeGrafter"/>
</dbReference>
<keyword evidence="5" id="KW-0811">Translocation</keyword>
<reference evidence="6" key="1">
    <citation type="journal article" date="2023" name="Insect Mol. Biol.">
        <title>Genome sequencing provides insights into the evolution of gene families encoding plant cell wall-degrading enzymes in longhorned beetles.</title>
        <authorList>
            <person name="Shin N.R."/>
            <person name="Okamura Y."/>
            <person name="Kirsch R."/>
            <person name="Pauchet Y."/>
        </authorList>
    </citation>
    <scope>NUCLEOTIDE SEQUENCE</scope>
    <source>
        <strain evidence="6">RBIC_L_NR</strain>
    </source>
</reference>
<dbReference type="Proteomes" id="UP001162156">
    <property type="component" value="Unassembled WGS sequence"/>
</dbReference>
<organism evidence="6 7">
    <name type="scientific">Rhamnusium bicolor</name>
    <dbReference type="NCBI Taxonomy" id="1586634"/>
    <lineage>
        <taxon>Eukaryota</taxon>
        <taxon>Metazoa</taxon>
        <taxon>Ecdysozoa</taxon>
        <taxon>Arthropoda</taxon>
        <taxon>Hexapoda</taxon>
        <taxon>Insecta</taxon>
        <taxon>Pterygota</taxon>
        <taxon>Neoptera</taxon>
        <taxon>Endopterygota</taxon>
        <taxon>Coleoptera</taxon>
        <taxon>Polyphaga</taxon>
        <taxon>Cucujiformia</taxon>
        <taxon>Chrysomeloidea</taxon>
        <taxon>Cerambycidae</taxon>
        <taxon>Lepturinae</taxon>
        <taxon>Rhagiini</taxon>
        <taxon>Rhamnusium</taxon>
    </lineage>
</organism>
<keyword evidence="5" id="KW-0813">Transport</keyword>
<evidence type="ECO:0000256" key="2">
    <source>
        <dbReference type="ARBA" id="ARBA00010186"/>
    </source>
</evidence>
<dbReference type="GO" id="GO:0016973">
    <property type="term" value="P:poly(A)+ mRNA export from nucleus"/>
    <property type="evidence" value="ECO:0007669"/>
    <property type="project" value="TreeGrafter"/>
</dbReference>
<keyword evidence="5" id="KW-0472">Membrane</keyword>
<evidence type="ECO:0000256" key="1">
    <source>
        <dbReference type="ARBA" id="ARBA00004567"/>
    </source>
</evidence>
<dbReference type="EMBL" id="JANEYF010004975">
    <property type="protein sequence ID" value="KAJ8929514.1"/>
    <property type="molecule type" value="Genomic_DNA"/>
</dbReference>
<evidence type="ECO:0000256" key="4">
    <source>
        <dbReference type="ARBA" id="ARBA00023242"/>
    </source>
</evidence>
<comment type="similarity">
    <text evidence="2 5">Belongs to the nucleoporin interacting component (NIC) family.</text>
</comment>
<dbReference type="PANTHER" id="PTHR11225:SF4">
    <property type="entry name" value="NUCLEAR PORE COMPLEX PROTEIN NUP93"/>
    <property type="match status" value="1"/>
</dbReference>
<keyword evidence="5" id="KW-0509">mRNA transport</keyword>
<comment type="caution">
    <text evidence="6">The sequence shown here is derived from an EMBL/GenBank/DDBJ whole genome shotgun (WGS) entry which is preliminary data.</text>
</comment>
<dbReference type="GO" id="GO:0017056">
    <property type="term" value="F:structural constituent of nuclear pore"/>
    <property type="evidence" value="ECO:0007669"/>
    <property type="project" value="InterPro"/>
</dbReference>